<dbReference type="InterPro" id="IPR029056">
    <property type="entry name" value="Ribokinase-like"/>
</dbReference>
<dbReference type="CDD" id="cd01164">
    <property type="entry name" value="FruK_PfkB_like"/>
    <property type="match status" value="1"/>
</dbReference>
<dbReference type="GO" id="GO:0005829">
    <property type="term" value="C:cytosol"/>
    <property type="evidence" value="ECO:0007669"/>
    <property type="project" value="TreeGrafter"/>
</dbReference>
<comment type="caution">
    <text evidence="8">The sequence shown here is derived from an EMBL/GenBank/DDBJ whole genome shotgun (WGS) entry which is preliminary data.</text>
</comment>
<evidence type="ECO:0000313" key="9">
    <source>
        <dbReference type="Proteomes" id="UP000270616"/>
    </source>
</evidence>
<dbReference type="PROSITE" id="PS00584">
    <property type="entry name" value="PFKB_KINASES_2"/>
    <property type="match status" value="1"/>
</dbReference>
<gene>
    <name evidence="8" type="ORF">EDL96_08745</name>
</gene>
<comment type="similarity">
    <text evidence="1">Belongs to the carbohydrate kinase PfkB family.</text>
</comment>
<dbReference type="EMBL" id="RKMF01000010">
    <property type="protein sequence ID" value="ROZ62850.1"/>
    <property type="molecule type" value="Genomic_DNA"/>
</dbReference>
<feature type="domain" description="Carbohydrate kinase PfkB" evidence="7">
    <location>
        <begin position="8"/>
        <end position="306"/>
    </location>
</feature>
<dbReference type="SUPFAM" id="SSF53613">
    <property type="entry name" value="Ribokinase-like"/>
    <property type="match status" value="1"/>
</dbReference>
<dbReference type="InterPro" id="IPR017583">
    <property type="entry name" value="Tagatose/fructose_Pkinase"/>
</dbReference>
<evidence type="ECO:0000256" key="3">
    <source>
        <dbReference type="ARBA" id="ARBA00022741"/>
    </source>
</evidence>
<dbReference type="Pfam" id="PF00294">
    <property type="entry name" value="PfkB"/>
    <property type="match status" value="1"/>
</dbReference>
<evidence type="ECO:0000313" key="8">
    <source>
        <dbReference type="EMBL" id="ROZ62850.1"/>
    </source>
</evidence>
<dbReference type="GO" id="GO:0005524">
    <property type="term" value="F:ATP binding"/>
    <property type="evidence" value="ECO:0007669"/>
    <property type="project" value="UniProtKB-KW"/>
</dbReference>
<dbReference type="Gene3D" id="3.40.1190.20">
    <property type="match status" value="1"/>
</dbReference>
<evidence type="ECO:0000256" key="2">
    <source>
        <dbReference type="ARBA" id="ARBA00022679"/>
    </source>
</evidence>
<dbReference type="InterPro" id="IPR011611">
    <property type="entry name" value="PfkB_dom"/>
</dbReference>
<keyword evidence="5" id="KW-0067">ATP-binding</keyword>
<protein>
    <submittedName>
        <fullName evidence="8">1-phosphofructokinase family hexose kinase</fullName>
    </submittedName>
</protein>
<keyword evidence="2 6" id="KW-0808">Transferase</keyword>
<dbReference type="AlphaFoldDB" id="A0A3N3ZWL0"/>
<dbReference type="PANTHER" id="PTHR46566:SF5">
    <property type="entry name" value="1-PHOSPHOFRUCTOKINASE"/>
    <property type="match status" value="1"/>
</dbReference>
<evidence type="ECO:0000256" key="1">
    <source>
        <dbReference type="ARBA" id="ARBA00010688"/>
    </source>
</evidence>
<keyword evidence="9" id="KW-1185">Reference proteome</keyword>
<sequence length="321" mass="32202">MIITFTANPSIDRTANLSVALERGGVNRIVSVDDGPGGKGINVSRALTLADAPTTAIFPAPDGDPLVQAVKDAGVGFALVETDVRARTNLTVTEPDGTTTKINEPGSPLDEAAQRACMDAILAAAGAGDWVALCGSLPPGPTETWYADMVAELKQAGLEVAVDTSDAPLIALAQDLEAAAPSLLKPNGLELGQLVGADGPAIEAAAENGDFLPAAQAARKLVDRGVSAVLATLGAAGAVLVTADGAWVGNPPPITPVSTVGAGDSSLAGLLLAFTQGLEPAECLRHAVAYGSAATALAGTGVPAPEQVDLQRTRVTELPLD</sequence>
<dbReference type="PANTHER" id="PTHR46566">
    <property type="entry name" value="1-PHOSPHOFRUCTOKINASE-RELATED"/>
    <property type="match status" value="1"/>
</dbReference>
<dbReference type="RefSeq" id="WP_123825412.1">
    <property type="nucleotide sequence ID" value="NZ_RKMF01000010.1"/>
</dbReference>
<proteinExistence type="inferred from homology"/>
<dbReference type="NCBIfam" id="TIGR03168">
    <property type="entry name" value="1-PFK"/>
    <property type="match status" value="1"/>
</dbReference>
<accession>A0A3N3ZWL0</accession>
<dbReference type="InterPro" id="IPR002173">
    <property type="entry name" value="Carboh/pur_kinase_PfkB_CS"/>
</dbReference>
<evidence type="ECO:0000259" key="7">
    <source>
        <dbReference type="Pfam" id="PF00294"/>
    </source>
</evidence>
<evidence type="ECO:0000256" key="5">
    <source>
        <dbReference type="ARBA" id="ARBA00022840"/>
    </source>
</evidence>
<reference evidence="8 9" key="1">
    <citation type="submission" date="2018-10" db="EMBL/GenBank/DDBJ databases">
        <title>Kocuria sp. M5W7-7, whole genome shotgun sequence.</title>
        <authorList>
            <person name="Tuo L."/>
        </authorList>
    </citation>
    <scope>NUCLEOTIDE SEQUENCE [LARGE SCALE GENOMIC DNA]</scope>
    <source>
        <strain evidence="8 9">M5W7-7</strain>
    </source>
</reference>
<dbReference type="Proteomes" id="UP000270616">
    <property type="component" value="Unassembled WGS sequence"/>
</dbReference>
<name>A0A3N3ZWL0_9MICC</name>
<keyword evidence="4 8" id="KW-0418">Kinase</keyword>
<keyword evidence="3" id="KW-0547">Nucleotide-binding</keyword>
<dbReference type="PIRSF" id="PIRSF000535">
    <property type="entry name" value="1PFK/6PFK/LacC"/>
    <property type="match status" value="1"/>
</dbReference>
<evidence type="ECO:0000256" key="4">
    <source>
        <dbReference type="ARBA" id="ARBA00022777"/>
    </source>
</evidence>
<evidence type="ECO:0000256" key="6">
    <source>
        <dbReference type="PIRNR" id="PIRNR000535"/>
    </source>
</evidence>
<organism evidence="8 9">
    <name type="scientific">Kocuria soli</name>
    <dbReference type="NCBI Taxonomy" id="2485125"/>
    <lineage>
        <taxon>Bacteria</taxon>
        <taxon>Bacillati</taxon>
        <taxon>Actinomycetota</taxon>
        <taxon>Actinomycetes</taxon>
        <taxon>Micrococcales</taxon>
        <taxon>Micrococcaceae</taxon>
        <taxon>Kocuria</taxon>
    </lineage>
</organism>
<dbReference type="OrthoDB" id="9801219at2"/>
<dbReference type="GO" id="GO:0008443">
    <property type="term" value="F:phosphofructokinase activity"/>
    <property type="evidence" value="ECO:0007669"/>
    <property type="project" value="TreeGrafter"/>
</dbReference>